<dbReference type="InterPro" id="IPR007345">
    <property type="entry name" value="Polysacch_pyruvyl_Trfase"/>
</dbReference>
<evidence type="ECO:0000313" key="3">
    <source>
        <dbReference type="Proteomes" id="UP000006833"/>
    </source>
</evidence>
<dbReference type="EMBL" id="CP000830">
    <property type="protein sequence ID" value="ABV94597.1"/>
    <property type="molecule type" value="Genomic_DNA"/>
</dbReference>
<proteinExistence type="predicted"/>
<evidence type="ECO:0000313" key="2">
    <source>
        <dbReference type="EMBL" id="ABV94597.1"/>
    </source>
</evidence>
<dbReference type="KEGG" id="dsh:Dshi_2864"/>
<dbReference type="AlphaFoldDB" id="A8LJJ4"/>
<evidence type="ECO:0000259" key="1">
    <source>
        <dbReference type="Pfam" id="PF04230"/>
    </source>
</evidence>
<reference evidence="3" key="1">
    <citation type="journal article" date="2010" name="ISME J.">
        <title>The complete genome sequence of the algal symbiont Dinoroseobacter shibae: a hitchhiker's guide to life in the sea.</title>
        <authorList>
            <person name="Wagner-Dobler I."/>
            <person name="Ballhausen B."/>
            <person name="Berger M."/>
            <person name="Brinkhoff T."/>
            <person name="Buchholz I."/>
            <person name="Bunk B."/>
            <person name="Cypionka H."/>
            <person name="Daniel R."/>
            <person name="Drepper T."/>
            <person name="Gerdts G."/>
            <person name="Hahnke S."/>
            <person name="Han C."/>
            <person name="Jahn D."/>
            <person name="Kalhoefer D."/>
            <person name="Kiss H."/>
            <person name="Klenk H.P."/>
            <person name="Kyrpides N."/>
            <person name="Liebl W."/>
            <person name="Liesegang H."/>
            <person name="Meincke L."/>
            <person name="Pati A."/>
            <person name="Petersen J."/>
            <person name="Piekarski T."/>
            <person name="Pommerenke C."/>
            <person name="Pradella S."/>
            <person name="Pukall R."/>
            <person name="Rabus R."/>
            <person name="Stackebrandt E."/>
            <person name="Thole S."/>
            <person name="Thompson L."/>
            <person name="Tielen P."/>
            <person name="Tomasch J."/>
            <person name="von Jan M."/>
            <person name="Wanphrut N."/>
            <person name="Wichels A."/>
            <person name="Zech H."/>
            <person name="Simon M."/>
        </authorList>
    </citation>
    <scope>NUCLEOTIDE SEQUENCE [LARGE SCALE GENOMIC DNA]</scope>
    <source>
        <strain evidence="3">DSM 16493 / NCIMB 14021 / DFL 12</strain>
    </source>
</reference>
<accession>A8LJJ4</accession>
<dbReference type="HOGENOM" id="CLU_1010949_0_0_5"/>
<feature type="domain" description="Polysaccharide pyruvyl transferase" evidence="1">
    <location>
        <begin position="33"/>
        <end position="230"/>
    </location>
</feature>
<keyword evidence="3" id="KW-1185">Reference proteome</keyword>
<dbReference type="RefSeq" id="WP_012179525.1">
    <property type="nucleotide sequence ID" value="NC_009952.1"/>
</dbReference>
<dbReference type="Proteomes" id="UP000006833">
    <property type="component" value="Chromosome"/>
</dbReference>
<protein>
    <recommendedName>
        <fullName evidence="1">Polysaccharide pyruvyl transferase domain-containing protein</fullName>
    </recommendedName>
</protein>
<sequence length="275" mass="30995">MSLRDQPCFLELADDVRKFAGGDRVVEIVNSGNWGDALIHAGQRAFLSDLGIATVPVPIARLRKDKLRHRILAAMRGLQPKAIITGSGAYRDFYNRPAELGVAAARFRNVLVMPSSFPFRPDLDPDRTIFWRRDMLESYEAMPEASFCHDMAFYLDPAPRAPGKGVGIMLRNDVERLELELPEGNIDLSNEGTHLSDPDQFLDRIGAYEVIHTNRLHVGIGAALLGREVHLYASRTRKLESIFKSSLEPFYPNVHYHSDPSDILKLKHITARQDH</sequence>
<dbReference type="Pfam" id="PF04230">
    <property type="entry name" value="PS_pyruv_trans"/>
    <property type="match status" value="1"/>
</dbReference>
<gene>
    <name evidence="2" type="ordered locus">Dshi_2864</name>
</gene>
<dbReference type="eggNOG" id="COG5039">
    <property type="taxonomic scope" value="Bacteria"/>
</dbReference>
<dbReference type="STRING" id="398580.Dshi_2864"/>
<organism evidence="2 3">
    <name type="scientific">Dinoroseobacter shibae (strain DSM 16493 / NCIMB 14021 / DFL 12)</name>
    <dbReference type="NCBI Taxonomy" id="398580"/>
    <lineage>
        <taxon>Bacteria</taxon>
        <taxon>Pseudomonadati</taxon>
        <taxon>Pseudomonadota</taxon>
        <taxon>Alphaproteobacteria</taxon>
        <taxon>Rhodobacterales</taxon>
        <taxon>Roseobacteraceae</taxon>
        <taxon>Dinoroseobacter</taxon>
    </lineage>
</organism>
<dbReference type="OrthoDB" id="5242601at2"/>
<name>A8LJJ4_DINSH</name>